<gene>
    <name evidence="1" type="ORF">S03H2_16252</name>
</gene>
<proteinExistence type="predicted"/>
<sequence>MTQQELENKHKDVPEIVNSSIEMKEANEPIPIYEGEFELELRDTKIKLTGVILFDWFPSPGVKFSGTVKNSTTDLMKSIQSHGKFDLIIVGLKFGQCLISNTTISQL</sequence>
<protein>
    <submittedName>
        <fullName evidence="1">Uncharacterized protein</fullName>
    </submittedName>
</protein>
<evidence type="ECO:0000313" key="1">
    <source>
        <dbReference type="EMBL" id="GAH39372.1"/>
    </source>
</evidence>
<dbReference type="AlphaFoldDB" id="X1F356"/>
<organism evidence="1">
    <name type="scientific">marine sediment metagenome</name>
    <dbReference type="NCBI Taxonomy" id="412755"/>
    <lineage>
        <taxon>unclassified sequences</taxon>
        <taxon>metagenomes</taxon>
        <taxon>ecological metagenomes</taxon>
    </lineage>
</organism>
<reference evidence="1" key="1">
    <citation type="journal article" date="2014" name="Front. Microbiol.">
        <title>High frequency of phylogenetically diverse reductive dehalogenase-homologous genes in deep subseafloor sedimentary metagenomes.</title>
        <authorList>
            <person name="Kawai M."/>
            <person name="Futagami T."/>
            <person name="Toyoda A."/>
            <person name="Takaki Y."/>
            <person name="Nishi S."/>
            <person name="Hori S."/>
            <person name="Arai W."/>
            <person name="Tsubouchi T."/>
            <person name="Morono Y."/>
            <person name="Uchiyama I."/>
            <person name="Ito T."/>
            <person name="Fujiyama A."/>
            <person name="Inagaki F."/>
            <person name="Takami H."/>
        </authorList>
    </citation>
    <scope>NUCLEOTIDE SEQUENCE</scope>
    <source>
        <strain evidence="1">Expedition CK06-06</strain>
    </source>
</reference>
<comment type="caution">
    <text evidence="1">The sequence shown here is derived from an EMBL/GenBank/DDBJ whole genome shotgun (WGS) entry which is preliminary data.</text>
</comment>
<name>X1F356_9ZZZZ</name>
<accession>X1F356</accession>
<dbReference type="EMBL" id="BARU01008296">
    <property type="protein sequence ID" value="GAH39372.1"/>
    <property type="molecule type" value="Genomic_DNA"/>
</dbReference>